<reference evidence="7 8" key="1">
    <citation type="journal article" date="2023" name="G3 (Bethesda)">
        <title>A high-quality reference genome for the fission yeast Schizosaccharomyces osmophilus.</title>
        <authorList>
            <person name="Jia G.S."/>
            <person name="Zhang W.C."/>
            <person name="Liang Y."/>
            <person name="Liu X.H."/>
            <person name="Rhind N."/>
            <person name="Pidoux A."/>
            <person name="Brysch-Herzberg M."/>
            <person name="Du L.L."/>
        </authorList>
    </citation>
    <scope>NUCLEOTIDE SEQUENCE [LARGE SCALE GENOMIC DNA]</scope>
    <source>
        <strain evidence="7 8">CBS 15793</strain>
    </source>
</reference>
<keyword evidence="8" id="KW-1185">Reference proteome</keyword>
<dbReference type="PANTHER" id="PTHR46468:SF7">
    <property type="entry name" value="NEDD8-SPECIFIC PROTEASE 2"/>
    <property type="match status" value="1"/>
</dbReference>
<accession>A0AAE9WA65</accession>
<name>A0AAE9WA65_9SCHI</name>
<dbReference type="PROSITE" id="PS50600">
    <property type="entry name" value="ULP_PROTEASE"/>
    <property type="match status" value="1"/>
</dbReference>
<feature type="compositionally biased region" description="Low complexity" evidence="5">
    <location>
        <begin position="24"/>
        <end position="36"/>
    </location>
</feature>
<evidence type="ECO:0000259" key="6">
    <source>
        <dbReference type="PROSITE" id="PS50600"/>
    </source>
</evidence>
<keyword evidence="3" id="KW-0378">Hydrolase</keyword>
<feature type="domain" description="Ubiquitin-like protease family profile" evidence="6">
    <location>
        <begin position="78"/>
        <end position="242"/>
    </location>
</feature>
<dbReference type="GeneID" id="80874402"/>
<dbReference type="InterPro" id="IPR044613">
    <property type="entry name" value="Nep1/2-like"/>
</dbReference>
<dbReference type="RefSeq" id="XP_056036678.1">
    <property type="nucleotide sequence ID" value="XM_056179713.1"/>
</dbReference>
<dbReference type="Proteomes" id="UP001212411">
    <property type="component" value="Chromosome 1"/>
</dbReference>
<dbReference type="Pfam" id="PF02902">
    <property type="entry name" value="Peptidase_C48"/>
    <property type="match status" value="1"/>
</dbReference>
<dbReference type="GO" id="GO:0006508">
    <property type="term" value="P:proteolysis"/>
    <property type="evidence" value="ECO:0007669"/>
    <property type="project" value="UniProtKB-KW"/>
</dbReference>
<proteinExistence type="inferred from homology"/>
<dbReference type="GO" id="GO:0008234">
    <property type="term" value="F:cysteine-type peptidase activity"/>
    <property type="evidence" value="ECO:0007669"/>
    <property type="project" value="UniProtKB-KW"/>
</dbReference>
<gene>
    <name evidence="7" type="primary">nep2</name>
    <name evidence="7" type="ORF">SOMG_00920</name>
</gene>
<dbReference type="AlphaFoldDB" id="A0AAE9WA65"/>
<dbReference type="InterPro" id="IPR038765">
    <property type="entry name" value="Papain-like_cys_pep_sf"/>
</dbReference>
<dbReference type="KEGG" id="som:SOMG_00920"/>
<dbReference type="EMBL" id="CP115611">
    <property type="protein sequence ID" value="WBW72435.1"/>
    <property type="molecule type" value="Genomic_DNA"/>
</dbReference>
<dbReference type="SUPFAM" id="SSF54001">
    <property type="entry name" value="Cysteine proteinases"/>
    <property type="match status" value="1"/>
</dbReference>
<evidence type="ECO:0000313" key="7">
    <source>
        <dbReference type="EMBL" id="WBW72435.1"/>
    </source>
</evidence>
<keyword evidence="2 7" id="KW-0645">Protease</keyword>
<dbReference type="Gene3D" id="3.40.395.10">
    <property type="entry name" value="Adenoviral Proteinase, Chain A"/>
    <property type="match status" value="1"/>
</dbReference>
<keyword evidence="4" id="KW-0788">Thiol protease</keyword>
<feature type="compositionally biased region" description="Low complexity" evidence="5">
    <location>
        <begin position="325"/>
        <end position="335"/>
    </location>
</feature>
<dbReference type="FunFam" id="3.40.395.10:FF:000008">
    <property type="entry name" value="Ulp1 protease family protein"/>
    <property type="match status" value="1"/>
</dbReference>
<dbReference type="GO" id="GO:0000338">
    <property type="term" value="P:protein deneddylation"/>
    <property type="evidence" value="ECO:0007669"/>
    <property type="project" value="TreeGrafter"/>
</dbReference>
<evidence type="ECO:0000256" key="5">
    <source>
        <dbReference type="SAM" id="MobiDB-lite"/>
    </source>
</evidence>
<evidence type="ECO:0000256" key="2">
    <source>
        <dbReference type="ARBA" id="ARBA00022670"/>
    </source>
</evidence>
<feature type="compositionally biased region" description="Basic and acidic residues" evidence="5">
    <location>
        <begin position="366"/>
        <end position="377"/>
    </location>
</feature>
<evidence type="ECO:0000256" key="4">
    <source>
        <dbReference type="ARBA" id="ARBA00022807"/>
    </source>
</evidence>
<sequence length="377" mass="43059">MRSNSIFYKEIDSPVVKKNTITRPPSNESSSTNSDSSPKKNKKSFLRSLFSSGSNHQHQTDKGLCSTLHQIWIEYYEVCLRKEDVDHFNPGYWILDTNIDFYYEILLRQVLLKQAPENSGQIYLLRPAMVFFLAQAPDPADIVSALPPAMFNAKFIFLPINDTNECGIESGSHWSLLVISIEKGLGWYYDSMSNGNTNDCNLALKNLGILFKKEFRIRHMKTPQQINHCDCGLHVCENTRILMYRLLQKPYIPRVDMSIENTRVDSHRIRKNMMQIITGLITEYGSKIPNSPDFAPDPEKDSRIFSRIFDTVLYDDSFSEKLKEPLLSPSSSSTENPKHRPKSATAVPVNNPLFETTSPMIGRAETLPHAHQSIEIH</sequence>
<dbReference type="PANTHER" id="PTHR46468">
    <property type="entry name" value="SENTRIN-SPECIFIC PROTEASE 8"/>
    <property type="match status" value="1"/>
</dbReference>
<feature type="region of interest" description="Disordered" evidence="5">
    <location>
        <begin position="17"/>
        <end position="42"/>
    </location>
</feature>
<feature type="region of interest" description="Disordered" evidence="5">
    <location>
        <begin position="324"/>
        <end position="377"/>
    </location>
</feature>
<comment type="similarity">
    <text evidence="1">Belongs to the peptidase C48 family.</text>
</comment>
<dbReference type="GO" id="GO:0019784">
    <property type="term" value="F:deNEDDylase activity"/>
    <property type="evidence" value="ECO:0007669"/>
    <property type="project" value="InterPro"/>
</dbReference>
<organism evidence="7 8">
    <name type="scientific">Schizosaccharomyces osmophilus</name>
    <dbReference type="NCBI Taxonomy" id="2545709"/>
    <lineage>
        <taxon>Eukaryota</taxon>
        <taxon>Fungi</taxon>
        <taxon>Dikarya</taxon>
        <taxon>Ascomycota</taxon>
        <taxon>Taphrinomycotina</taxon>
        <taxon>Schizosaccharomycetes</taxon>
        <taxon>Schizosaccharomycetales</taxon>
        <taxon>Schizosaccharomycetaceae</taxon>
        <taxon>Schizosaccharomyces</taxon>
    </lineage>
</organism>
<evidence type="ECO:0000256" key="3">
    <source>
        <dbReference type="ARBA" id="ARBA00022801"/>
    </source>
</evidence>
<protein>
    <submittedName>
        <fullName evidence="7">NEDD8 protease Nep2</fullName>
    </submittedName>
</protein>
<evidence type="ECO:0000313" key="8">
    <source>
        <dbReference type="Proteomes" id="UP001212411"/>
    </source>
</evidence>
<evidence type="ECO:0000256" key="1">
    <source>
        <dbReference type="ARBA" id="ARBA00005234"/>
    </source>
</evidence>
<dbReference type="InterPro" id="IPR003653">
    <property type="entry name" value="Peptidase_C48_C"/>
</dbReference>